<dbReference type="FunFam" id="3.10.260.20:FF:000002">
    <property type="entry name" value="SKI-like oncogene a"/>
    <property type="match status" value="1"/>
</dbReference>
<dbReference type="AlphaFoldDB" id="A0ABD1ENS2"/>
<evidence type="ECO:0000259" key="4">
    <source>
        <dbReference type="SMART" id="SM01046"/>
    </source>
</evidence>
<accession>A0ABD1ENS2</accession>
<dbReference type="Pfam" id="PF02437">
    <property type="entry name" value="Ski_Sno_DHD"/>
    <property type="match status" value="1"/>
</dbReference>
<dbReference type="CDD" id="cd21079">
    <property type="entry name" value="DHD_Ski_Sno"/>
    <property type="match status" value="1"/>
</dbReference>
<evidence type="ECO:0000256" key="1">
    <source>
        <dbReference type="ARBA" id="ARBA00009513"/>
    </source>
</evidence>
<dbReference type="Gene3D" id="3.10.260.20">
    <property type="entry name" value="Ski"/>
    <property type="match status" value="1"/>
</dbReference>
<dbReference type="Proteomes" id="UP001566132">
    <property type="component" value="Unassembled WGS sequence"/>
</dbReference>
<evidence type="ECO:0000313" key="5">
    <source>
        <dbReference type="EMBL" id="KAL1497922.1"/>
    </source>
</evidence>
<keyword evidence="6" id="KW-1185">Reference proteome</keyword>
<evidence type="ECO:0000256" key="2">
    <source>
        <dbReference type="SAM" id="Coils"/>
    </source>
</evidence>
<feature type="region of interest" description="Disordered" evidence="3">
    <location>
        <begin position="330"/>
        <end position="355"/>
    </location>
</feature>
<dbReference type="EMBL" id="JBDJPC010000006">
    <property type="protein sequence ID" value="KAL1497922.1"/>
    <property type="molecule type" value="Genomic_DNA"/>
</dbReference>
<dbReference type="InterPro" id="IPR023216">
    <property type="entry name" value="Tscrpt_reg_SKI_SnoN"/>
</dbReference>
<dbReference type="InterPro" id="IPR003380">
    <property type="entry name" value="SKI/SNO/DAC"/>
</dbReference>
<dbReference type="CDD" id="cd14686">
    <property type="entry name" value="bZIP"/>
    <property type="match status" value="1"/>
</dbReference>
<reference evidence="5 6" key="1">
    <citation type="submission" date="2024-05" db="EMBL/GenBank/DDBJ databases">
        <title>Genetic variation in Jamaican populations of the coffee berry borer (Hypothenemus hampei).</title>
        <authorList>
            <person name="Errbii M."/>
            <person name="Myrie A."/>
        </authorList>
    </citation>
    <scope>NUCLEOTIDE SEQUENCE [LARGE SCALE GENOMIC DNA]</scope>
    <source>
        <strain evidence="5">JA-Hopewell-2020-01-JO</strain>
        <tissue evidence="5">Whole body</tissue>
    </source>
</reference>
<dbReference type="InterPro" id="IPR014890">
    <property type="entry name" value="c-SKI_SMAD4-bd_dom"/>
</dbReference>
<feature type="region of interest" description="Disordered" evidence="3">
    <location>
        <begin position="501"/>
        <end position="521"/>
    </location>
</feature>
<feature type="coiled-coil region" evidence="2">
    <location>
        <begin position="399"/>
        <end position="433"/>
    </location>
</feature>
<organism evidence="5 6">
    <name type="scientific">Hypothenemus hampei</name>
    <name type="common">Coffee berry borer</name>
    <dbReference type="NCBI Taxonomy" id="57062"/>
    <lineage>
        <taxon>Eukaryota</taxon>
        <taxon>Metazoa</taxon>
        <taxon>Ecdysozoa</taxon>
        <taxon>Arthropoda</taxon>
        <taxon>Hexapoda</taxon>
        <taxon>Insecta</taxon>
        <taxon>Pterygota</taxon>
        <taxon>Neoptera</taxon>
        <taxon>Endopterygota</taxon>
        <taxon>Coleoptera</taxon>
        <taxon>Polyphaga</taxon>
        <taxon>Cucujiformia</taxon>
        <taxon>Curculionidae</taxon>
        <taxon>Scolytinae</taxon>
        <taxon>Hypothenemus</taxon>
    </lineage>
</organism>
<dbReference type="Gene3D" id="3.10.390.10">
    <property type="entry name" value="SAND domain-like"/>
    <property type="match status" value="1"/>
</dbReference>
<sequence length="535" mass="59246">MMEVTPHLKSVLKNYQYSATKSLQGPGLSLTSATVKTEIPSPEGSFEEEFQTISVPFPVQQVPILAAPDTSCSERSETILEGEAISCFVVGGEKRLCLPQVLNSVLRDFSLQEINRECDELQIYCSRCTPEQLNILKTQGILPSSAGSCGLITKTDAERLCSALLFSGSKNVPFCPRKGATSFPVYHECFGEARGRCYPDLFISKQAKCIECLDCQCGFSPQQFVCHVHRFERSYQPNVALAPPTPKKHRYGKIHENLTTSSQQQCSSSTSIDKEDVLLHVKSEPVSETSPLTNGHVIKEEVDSVKTPPLTPPGKIDSTVSVLQTNSSIRIPHPKYNPEIELSTDTEDSASETSEKNNFDYVKLEEVLKSVNNDDVREKVLELFKNLLKERERAVLDTRIKDQERVNDLERRNSELEQENCELKRELHELRMRTEKNNNKPVRDNIIKDSSSDLVTSSSIIVQSPVSQHQQETVPVVASSSPSPPHQKSVIASVASVANSGPNNVANSNTNTNNNNNNSNITNAEAEVIKCTAPE</sequence>
<comment type="caution">
    <text evidence="5">The sequence shown here is derived from an EMBL/GenBank/DDBJ whole genome shotgun (WGS) entry which is preliminary data.</text>
</comment>
<gene>
    <name evidence="5" type="ORF">ABEB36_008803</name>
</gene>
<name>A0ABD1ENS2_HYPHA</name>
<protein>
    <recommendedName>
        <fullName evidence="4">c-SKI SMAD4-binding domain-containing protein</fullName>
    </recommendedName>
</protein>
<dbReference type="SUPFAM" id="SSF46955">
    <property type="entry name" value="Putative DNA-binding domain"/>
    <property type="match status" value="1"/>
</dbReference>
<dbReference type="InterPro" id="IPR037000">
    <property type="entry name" value="Ski_DNA-bd_sf"/>
</dbReference>
<evidence type="ECO:0000256" key="3">
    <source>
        <dbReference type="SAM" id="MobiDB-lite"/>
    </source>
</evidence>
<dbReference type="PANTHER" id="PTHR10005">
    <property type="entry name" value="SKI ONCOGENE-RELATED"/>
    <property type="match status" value="1"/>
</dbReference>
<feature type="domain" description="c-SKI SMAD4-binding" evidence="4">
    <location>
        <begin position="182"/>
        <end position="263"/>
    </location>
</feature>
<feature type="region of interest" description="Disordered" evidence="3">
    <location>
        <begin position="462"/>
        <end position="489"/>
    </location>
</feature>
<dbReference type="SUPFAM" id="SSF63763">
    <property type="entry name" value="SAND domain-like"/>
    <property type="match status" value="1"/>
</dbReference>
<dbReference type="SMART" id="SM01046">
    <property type="entry name" value="c-SKI_SMAD_bind"/>
    <property type="match status" value="1"/>
</dbReference>
<keyword evidence="2" id="KW-0175">Coiled coil</keyword>
<comment type="similarity">
    <text evidence="1">Belongs to the SKI family.</text>
</comment>
<feature type="compositionally biased region" description="Low complexity" evidence="3">
    <location>
        <begin position="462"/>
        <end position="481"/>
    </location>
</feature>
<proteinExistence type="inferred from homology"/>
<dbReference type="PANTHER" id="PTHR10005:SF25">
    <property type="entry name" value="SNO ONCOGENE, ISOFORM B"/>
    <property type="match status" value="1"/>
</dbReference>
<dbReference type="Pfam" id="PF08782">
    <property type="entry name" value="c-SKI_SMAD_bind"/>
    <property type="match status" value="1"/>
</dbReference>
<dbReference type="InterPro" id="IPR010919">
    <property type="entry name" value="SAND-like_dom_sf"/>
</dbReference>
<dbReference type="InterPro" id="IPR009061">
    <property type="entry name" value="DNA-bd_dom_put_sf"/>
</dbReference>
<evidence type="ECO:0000313" key="6">
    <source>
        <dbReference type="Proteomes" id="UP001566132"/>
    </source>
</evidence>